<dbReference type="SUPFAM" id="SSF47384">
    <property type="entry name" value="Homodimeric domain of signal transducing histidine kinase"/>
    <property type="match status" value="1"/>
</dbReference>
<dbReference type="SMART" id="SM00086">
    <property type="entry name" value="PAC"/>
    <property type="match status" value="1"/>
</dbReference>
<dbReference type="NCBIfam" id="TIGR00229">
    <property type="entry name" value="sensory_box"/>
    <property type="match status" value="1"/>
</dbReference>
<dbReference type="InterPro" id="IPR001610">
    <property type="entry name" value="PAC"/>
</dbReference>
<feature type="domain" description="Histidine kinase" evidence="6">
    <location>
        <begin position="141"/>
        <end position="367"/>
    </location>
</feature>
<evidence type="ECO:0000259" key="7">
    <source>
        <dbReference type="PROSITE" id="PS50110"/>
    </source>
</evidence>
<keyword evidence="10" id="KW-0067">ATP-binding</keyword>
<dbReference type="InterPro" id="IPR035965">
    <property type="entry name" value="PAS-like_dom_sf"/>
</dbReference>
<comment type="catalytic activity">
    <reaction evidence="1">
        <text>ATP + protein L-histidine = ADP + protein N-phospho-L-histidine.</text>
        <dbReference type="EC" id="2.7.13.3"/>
    </reaction>
</comment>
<dbReference type="InterPro" id="IPR003661">
    <property type="entry name" value="HisK_dim/P_dom"/>
</dbReference>
<dbReference type="Gene3D" id="3.40.50.2300">
    <property type="match status" value="1"/>
</dbReference>
<dbReference type="InterPro" id="IPR003594">
    <property type="entry name" value="HATPase_dom"/>
</dbReference>
<evidence type="ECO:0000256" key="3">
    <source>
        <dbReference type="ARBA" id="ARBA00022553"/>
    </source>
</evidence>
<dbReference type="SMART" id="SM00388">
    <property type="entry name" value="HisKA"/>
    <property type="match status" value="1"/>
</dbReference>
<dbReference type="Gene3D" id="3.30.565.10">
    <property type="entry name" value="Histidine kinase-like ATPase, C-terminal domain"/>
    <property type="match status" value="1"/>
</dbReference>
<keyword evidence="11" id="KW-1185">Reference proteome</keyword>
<dbReference type="PROSITE" id="PS50113">
    <property type="entry name" value="PAC"/>
    <property type="match status" value="1"/>
</dbReference>
<feature type="domain" description="PAC" evidence="9">
    <location>
        <begin position="72"/>
        <end position="124"/>
    </location>
</feature>
<evidence type="ECO:0000256" key="2">
    <source>
        <dbReference type="ARBA" id="ARBA00012438"/>
    </source>
</evidence>
<feature type="domain" description="PAS" evidence="8">
    <location>
        <begin position="1"/>
        <end position="26"/>
    </location>
</feature>
<dbReference type="Gene3D" id="3.30.450.20">
    <property type="entry name" value="PAS domain"/>
    <property type="match status" value="1"/>
</dbReference>
<dbReference type="GO" id="GO:0005524">
    <property type="term" value="F:ATP binding"/>
    <property type="evidence" value="ECO:0007669"/>
    <property type="project" value="UniProtKB-KW"/>
</dbReference>
<evidence type="ECO:0000259" key="8">
    <source>
        <dbReference type="PROSITE" id="PS50112"/>
    </source>
</evidence>
<dbReference type="SUPFAM" id="SSF55874">
    <property type="entry name" value="ATPase domain of HSP90 chaperone/DNA topoisomerase II/histidine kinase"/>
    <property type="match status" value="1"/>
</dbReference>
<evidence type="ECO:0000259" key="9">
    <source>
        <dbReference type="PROSITE" id="PS50113"/>
    </source>
</evidence>
<comment type="caution">
    <text evidence="10">The sequence shown here is derived from an EMBL/GenBank/DDBJ whole genome shotgun (WGS) entry which is preliminary data.</text>
</comment>
<sequence length="641" mass="69952">PNGLITLFNPAAEELLGYSAEEVVGRPAPEVWDHKNDPALIEYASKLSAETGTEVEHGFDALVFAARNGLAQTIELTWVHKDGTRIPVLLTVSAIRDASGEITAFLGVARDITDIKAAETDRIAAQVADKQREATSQFLATMNHEIRTPLNALVNMISLIKADGHERIERRDFDVIETSANNLLSLVSSVLEFSKNEAAQFELEERELALWDLLQEITALFSASAKKAGVNLRLAELPLALRVPLIGDAARLRQMLSNLVSNAIKFTQAGGMVGLHVDELEASSQGCKRLRFVVDDNGRGIAAEDLDKLFKPFSQVQSYQKRDQGGTGLGLSIVKQMAEQMGGTVGASSQPGQGSSFWFEVELPLADIDTASADEQADTPGQLVLGLWGLNRAKHKLISEYAKEFGWQTTAFFTAEEIYQATQKASGPAIVVTDQDWETDQFWQGEKAPAPEGLALISPPDVASSIAGLELFDAVNEACVEHGYDTSYLLERTTITFGKAPWLARVKVLVVDDQNLNLTSFIPVIERVGAICLTAGSGMEALEVVKGHLDDLDVVLMDLQMPEMDGCEATMAIRKLKGAKGLPIIALTAGATNAERERALASGMNDFCIKPAKPEDLIRTVRKHVKHYRKEPIRFFEKSKR</sequence>
<dbReference type="CDD" id="cd17546">
    <property type="entry name" value="REC_hyHK_CKI1_RcsC-like"/>
    <property type="match status" value="1"/>
</dbReference>
<evidence type="ECO:0000256" key="1">
    <source>
        <dbReference type="ARBA" id="ARBA00000085"/>
    </source>
</evidence>
<keyword evidence="3 5" id="KW-0597">Phosphoprotein</keyword>
<dbReference type="Pfam" id="PF00512">
    <property type="entry name" value="HisKA"/>
    <property type="match status" value="1"/>
</dbReference>
<evidence type="ECO:0000313" key="11">
    <source>
        <dbReference type="Proteomes" id="UP001343492"/>
    </source>
</evidence>
<dbReference type="EC" id="2.7.13.3" evidence="2"/>
<dbReference type="InterPro" id="IPR001789">
    <property type="entry name" value="Sig_transdc_resp-reg_receiver"/>
</dbReference>
<dbReference type="InterPro" id="IPR036890">
    <property type="entry name" value="HATPase_C_sf"/>
</dbReference>
<dbReference type="CDD" id="cd16922">
    <property type="entry name" value="HATPase_EvgS-ArcB-TorS-like"/>
    <property type="match status" value="1"/>
</dbReference>
<organism evidence="10 11">
    <name type="scientific">Altererythrobacter litoralis</name>
    <dbReference type="NCBI Taxonomy" id="3113904"/>
    <lineage>
        <taxon>Bacteria</taxon>
        <taxon>Pseudomonadati</taxon>
        <taxon>Pseudomonadota</taxon>
        <taxon>Alphaproteobacteria</taxon>
        <taxon>Sphingomonadales</taxon>
        <taxon>Erythrobacteraceae</taxon>
        <taxon>Altererythrobacter</taxon>
    </lineage>
</organism>
<dbReference type="InterPro" id="IPR011006">
    <property type="entry name" value="CheY-like_superfamily"/>
</dbReference>
<dbReference type="InterPro" id="IPR000700">
    <property type="entry name" value="PAS-assoc_C"/>
</dbReference>
<dbReference type="EMBL" id="JAZDQV010000019">
    <property type="protein sequence ID" value="MEE1878515.1"/>
    <property type="molecule type" value="Genomic_DNA"/>
</dbReference>
<evidence type="ECO:0000313" key="10">
    <source>
        <dbReference type="EMBL" id="MEE1878515.1"/>
    </source>
</evidence>
<proteinExistence type="predicted"/>
<dbReference type="InterPro" id="IPR005467">
    <property type="entry name" value="His_kinase_dom"/>
</dbReference>
<dbReference type="PRINTS" id="PR00344">
    <property type="entry name" value="BCTRLSENSOR"/>
</dbReference>
<dbReference type="SUPFAM" id="SSF55785">
    <property type="entry name" value="PYP-like sensor domain (PAS domain)"/>
    <property type="match status" value="1"/>
</dbReference>
<accession>A0ABU7GI55</accession>
<dbReference type="SMART" id="SM00448">
    <property type="entry name" value="REC"/>
    <property type="match status" value="1"/>
</dbReference>
<protein>
    <recommendedName>
        <fullName evidence="2">histidine kinase</fullName>
        <ecNumber evidence="2">2.7.13.3</ecNumber>
    </recommendedName>
</protein>
<dbReference type="Gene3D" id="1.10.287.130">
    <property type="match status" value="1"/>
</dbReference>
<dbReference type="PROSITE" id="PS50110">
    <property type="entry name" value="RESPONSE_REGULATORY"/>
    <property type="match status" value="1"/>
</dbReference>
<dbReference type="InterPro" id="IPR000014">
    <property type="entry name" value="PAS"/>
</dbReference>
<name>A0ABU7GI55_9SPHN</name>
<dbReference type="SUPFAM" id="SSF52172">
    <property type="entry name" value="CheY-like"/>
    <property type="match status" value="1"/>
</dbReference>
<dbReference type="RefSeq" id="WP_354145578.1">
    <property type="nucleotide sequence ID" value="NZ_JAZDQV010000019.1"/>
</dbReference>
<dbReference type="PANTHER" id="PTHR45339">
    <property type="entry name" value="HYBRID SIGNAL TRANSDUCTION HISTIDINE KINASE J"/>
    <property type="match status" value="1"/>
</dbReference>
<keyword evidence="10" id="KW-0547">Nucleotide-binding</keyword>
<dbReference type="Pfam" id="PF00072">
    <property type="entry name" value="Response_reg"/>
    <property type="match status" value="1"/>
</dbReference>
<feature type="modified residue" description="4-aspartylphosphate" evidence="5">
    <location>
        <position position="558"/>
    </location>
</feature>
<dbReference type="Pfam" id="PF02518">
    <property type="entry name" value="HATPase_c"/>
    <property type="match status" value="1"/>
</dbReference>
<dbReference type="PROSITE" id="PS50112">
    <property type="entry name" value="PAS"/>
    <property type="match status" value="1"/>
</dbReference>
<dbReference type="PROSITE" id="PS50109">
    <property type="entry name" value="HIS_KIN"/>
    <property type="match status" value="1"/>
</dbReference>
<evidence type="ECO:0000256" key="4">
    <source>
        <dbReference type="ARBA" id="ARBA00023012"/>
    </source>
</evidence>
<evidence type="ECO:0000259" key="6">
    <source>
        <dbReference type="PROSITE" id="PS50109"/>
    </source>
</evidence>
<dbReference type="Pfam" id="PF13426">
    <property type="entry name" value="PAS_9"/>
    <property type="match status" value="1"/>
</dbReference>
<dbReference type="Proteomes" id="UP001343492">
    <property type="component" value="Unassembled WGS sequence"/>
</dbReference>
<dbReference type="CDD" id="cd00130">
    <property type="entry name" value="PAS"/>
    <property type="match status" value="1"/>
</dbReference>
<gene>
    <name evidence="10" type="ORF">VRS74_12575</name>
</gene>
<feature type="domain" description="Response regulatory" evidence="7">
    <location>
        <begin position="507"/>
        <end position="625"/>
    </location>
</feature>
<evidence type="ECO:0000256" key="5">
    <source>
        <dbReference type="PROSITE-ProRule" id="PRU00169"/>
    </source>
</evidence>
<dbReference type="CDD" id="cd00082">
    <property type="entry name" value="HisKA"/>
    <property type="match status" value="1"/>
</dbReference>
<reference evidence="10 11" key="1">
    <citation type="submission" date="2024-01" db="EMBL/GenBank/DDBJ databases">
        <title>The genome sequence of Erythrobacteraceae sp. strain 1XM1-14.</title>
        <authorList>
            <person name="Liu Y."/>
        </authorList>
    </citation>
    <scope>NUCLEOTIDE SEQUENCE [LARGE SCALE GENOMIC DNA]</scope>
    <source>
        <strain evidence="10 11">1XM1-14</strain>
    </source>
</reference>
<dbReference type="InterPro" id="IPR036097">
    <property type="entry name" value="HisK_dim/P_sf"/>
</dbReference>
<dbReference type="PANTHER" id="PTHR45339:SF1">
    <property type="entry name" value="HYBRID SIGNAL TRANSDUCTION HISTIDINE KINASE J"/>
    <property type="match status" value="1"/>
</dbReference>
<keyword evidence="4" id="KW-0902">Two-component regulatory system</keyword>
<dbReference type="InterPro" id="IPR004358">
    <property type="entry name" value="Sig_transdc_His_kin-like_C"/>
</dbReference>
<dbReference type="SMART" id="SM00387">
    <property type="entry name" value="HATPase_c"/>
    <property type="match status" value="1"/>
</dbReference>
<feature type="non-terminal residue" evidence="10">
    <location>
        <position position="1"/>
    </location>
</feature>